<keyword evidence="3" id="KW-1185">Reference proteome</keyword>
<dbReference type="AlphaFoldDB" id="A0A4Z0V3D4"/>
<reference evidence="2 3" key="1">
    <citation type="submission" date="2019-02" db="EMBL/GenBank/DDBJ databases">
        <title>Isolation and identification of novel species under the genus Muribaculum.</title>
        <authorList>
            <person name="Miyake S."/>
            <person name="Ding Y."/>
            <person name="Low A."/>
            <person name="Soh M."/>
            <person name="Seedorf H."/>
        </authorList>
    </citation>
    <scope>NUCLEOTIDE SEQUENCE [LARGE SCALE GENOMIC DNA]</scope>
    <source>
        <strain evidence="2 3">TLL-A3</strain>
    </source>
</reference>
<gene>
    <name evidence="2" type="ORF">EZ315_03040</name>
</gene>
<dbReference type="EMBL" id="SJSA01000001">
    <property type="protein sequence ID" value="TGG39726.1"/>
    <property type="molecule type" value="Genomic_DNA"/>
</dbReference>
<dbReference type="Gene3D" id="3.90.550.10">
    <property type="entry name" value="Spore Coat Polysaccharide Biosynthesis Protein SpsA, Chain A"/>
    <property type="match status" value="1"/>
</dbReference>
<protein>
    <submittedName>
        <fullName evidence="2">Glycosyltransferase family 2 protein</fullName>
    </submittedName>
</protein>
<comment type="caution">
    <text evidence="2">The sequence shown here is derived from an EMBL/GenBank/DDBJ whole genome shotgun (WGS) entry which is preliminary data.</text>
</comment>
<keyword evidence="2" id="KW-0808">Transferase</keyword>
<feature type="domain" description="Glycosyltransferase 2-like" evidence="1">
    <location>
        <begin position="5"/>
        <end position="126"/>
    </location>
</feature>
<dbReference type="RefSeq" id="WP_135470507.1">
    <property type="nucleotide sequence ID" value="NZ_CASJDB010000033.1"/>
</dbReference>
<accession>A0A4Z0V3D4</accession>
<dbReference type="Proteomes" id="UP000297635">
    <property type="component" value="Unassembled WGS sequence"/>
</dbReference>
<dbReference type="PANTHER" id="PTHR22916:SF3">
    <property type="entry name" value="UDP-GLCNAC:BETAGAL BETA-1,3-N-ACETYLGLUCOSAMINYLTRANSFERASE-LIKE PROTEIN 1"/>
    <property type="match status" value="1"/>
</dbReference>
<sequence length="332" mass="38198">MPYISVIMPVYNAERFLDCSVGSVLSQTFDDWELICFNDASTDKSIDILNRYASSDKRIRVIDSPVNVKQGGGRNRGLLAAKGEYVMFLDADDRLASHESLATCIRAIKEENADMVLFDYETFRNDGSDPVTVSPLGQEAAELSGDNLRRHITMHPGPIWSAVYKRTLILENGLLFPEGVFYEDNAVALAIQLSASLPAKINASIYGYRTDNTSVTRSRNDYRFFHRINSAVTLKSHLVRLKLYDRWHDEIDFLLLNQYYVHTVYGCIYRFDRLPLKRLKYVLSTIDRLTPGFRNNPYFKSQSIKWKLKLAIHSVFPRLIHSIFMMKNKFSH</sequence>
<name>A0A4Z0V3D4_9BACT</name>
<dbReference type="GeneID" id="82148752"/>
<dbReference type="GO" id="GO:0016758">
    <property type="term" value="F:hexosyltransferase activity"/>
    <property type="evidence" value="ECO:0007669"/>
    <property type="project" value="UniProtKB-ARBA"/>
</dbReference>
<dbReference type="InterPro" id="IPR029044">
    <property type="entry name" value="Nucleotide-diphossugar_trans"/>
</dbReference>
<organism evidence="2 3">
    <name type="scientific">Duncaniella freteri</name>
    <dbReference type="NCBI Taxonomy" id="2530391"/>
    <lineage>
        <taxon>Bacteria</taxon>
        <taxon>Pseudomonadati</taxon>
        <taxon>Bacteroidota</taxon>
        <taxon>Bacteroidia</taxon>
        <taxon>Bacteroidales</taxon>
        <taxon>Muribaculaceae</taxon>
        <taxon>Duncaniella</taxon>
    </lineage>
</organism>
<evidence type="ECO:0000313" key="2">
    <source>
        <dbReference type="EMBL" id="TGG39726.1"/>
    </source>
</evidence>
<proteinExistence type="predicted"/>
<evidence type="ECO:0000313" key="3">
    <source>
        <dbReference type="Proteomes" id="UP000297635"/>
    </source>
</evidence>
<dbReference type="SUPFAM" id="SSF53448">
    <property type="entry name" value="Nucleotide-diphospho-sugar transferases"/>
    <property type="match status" value="1"/>
</dbReference>
<dbReference type="PANTHER" id="PTHR22916">
    <property type="entry name" value="GLYCOSYLTRANSFERASE"/>
    <property type="match status" value="1"/>
</dbReference>
<dbReference type="InterPro" id="IPR001173">
    <property type="entry name" value="Glyco_trans_2-like"/>
</dbReference>
<evidence type="ECO:0000259" key="1">
    <source>
        <dbReference type="Pfam" id="PF00535"/>
    </source>
</evidence>
<dbReference type="Pfam" id="PF00535">
    <property type="entry name" value="Glycos_transf_2"/>
    <property type="match status" value="1"/>
</dbReference>